<feature type="region of interest" description="Disordered" evidence="1">
    <location>
        <begin position="471"/>
        <end position="491"/>
    </location>
</feature>
<name>A0A6A3M8Q2_9STRA</name>
<organism evidence="2 3">
    <name type="scientific">Phytophthora rubi</name>
    <dbReference type="NCBI Taxonomy" id="129364"/>
    <lineage>
        <taxon>Eukaryota</taxon>
        <taxon>Sar</taxon>
        <taxon>Stramenopiles</taxon>
        <taxon>Oomycota</taxon>
        <taxon>Peronosporomycetes</taxon>
        <taxon>Peronosporales</taxon>
        <taxon>Peronosporaceae</taxon>
        <taxon>Phytophthora</taxon>
    </lineage>
</organism>
<evidence type="ECO:0000313" key="2">
    <source>
        <dbReference type="EMBL" id="KAE9024794.1"/>
    </source>
</evidence>
<evidence type="ECO:0008006" key="4">
    <source>
        <dbReference type="Google" id="ProtNLM"/>
    </source>
</evidence>
<dbReference type="Gene3D" id="3.30.530.20">
    <property type="match status" value="1"/>
</dbReference>
<evidence type="ECO:0000313" key="3">
    <source>
        <dbReference type="Proteomes" id="UP000429607"/>
    </source>
</evidence>
<dbReference type="InterPro" id="IPR052727">
    <property type="entry name" value="Rab4/Rab5_effector"/>
</dbReference>
<sequence>MRLPLPADFFAPVRLCAAEVRDLQHVEARLLAAYLASYDAHAAADDAWKLVGQRAGVKIFSQRPVKKKKKKRWRHQSEHEPEPEPGCRRPRGDERELPALRLVGSVDGTLEDVLYGAMWRSGRERAARAHFTGDGVADGAVLCSVEAPSAAEPFRSLSVKWALKRAPHGGLVVKDRDFCYLASMGVVHSPRTGVKLGYRLRHSITFPSCPPFQNHSVVRGQIFLCSFFRQLRNGRVEVFHEGTYDAGGGSGTIGLGLPKSIAEKSIVETLLGLADVRACALAKKLARAVENTEAERAVASLSSTSVQESLDGERRCGMCLRRLGSVLKRRCAACHHWTCSQCSVRQETVPSARVALATGPVPAHCFCKACVAKVLHEDASQYAARDANGNDYEVISGRWDHDDIPEEEDDDEEQVRLPGRRHSMVSLAADTRHSAMEELSRQHRLMTVTTAFPSSTEYGSRASLSRLSAKQMSVDSDAMNTVNSSPPDNRRRRSAMLAAAPTVANGRQRLNSSQSRRRLSMNAPDILLRSDVGRRNWASSTSALSLQSPQRQIDGSPVVNIHRRRRSGSVSPSVRRVSFGSSCSSGGKSDEVRVRIMTPKRSQPAAAYTPYFGSAGVVAKSVARIRSTIDSNGAQSILPGAVWQRTCCGGKWKLEGLGRGGEARVGIKYTKH</sequence>
<gene>
    <name evidence="2" type="ORF">PR001_g12585</name>
</gene>
<proteinExistence type="predicted"/>
<reference evidence="2 3" key="1">
    <citation type="submission" date="2018-09" db="EMBL/GenBank/DDBJ databases">
        <title>Genomic investigation of the strawberry pathogen Phytophthora fragariae indicates pathogenicity is determined by transcriptional variation in three key races.</title>
        <authorList>
            <person name="Adams T.M."/>
            <person name="Armitage A.D."/>
            <person name="Sobczyk M.K."/>
            <person name="Bates H.J."/>
            <person name="Dunwell J.M."/>
            <person name="Nellist C.F."/>
            <person name="Harrison R.J."/>
        </authorList>
    </citation>
    <scope>NUCLEOTIDE SEQUENCE [LARGE SCALE GENOMIC DNA]</scope>
    <source>
        <strain evidence="2 3">SCRP249</strain>
    </source>
</reference>
<dbReference type="PANTHER" id="PTHR13510">
    <property type="entry name" value="FYVE-FINGER-CONTAINING RAB5 EFFECTOR PROTEIN RABENOSYN-5-RELATED"/>
    <property type="match status" value="1"/>
</dbReference>
<feature type="compositionally biased region" description="Low complexity" evidence="1">
    <location>
        <begin position="568"/>
        <end position="587"/>
    </location>
</feature>
<dbReference type="EMBL" id="QXFV01000824">
    <property type="protein sequence ID" value="KAE9024794.1"/>
    <property type="molecule type" value="Genomic_DNA"/>
</dbReference>
<dbReference type="AlphaFoldDB" id="A0A6A3M8Q2"/>
<feature type="compositionally biased region" description="Polar residues" evidence="1">
    <location>
        <begin position="471"/>
        <end position="487"/>
    </location>
</feature>
<protein>
    <recommendedName>
        <fullName evidence="4">FYVE-type domain-containing protein</fullName>
    </recommendedName>
</protein>
<comment type="caution">
    <text evidence="2">The sequence shown here is derived from an EMBL/GenBank/DDBJ whole genome shotgun (WGS) entry which is preliminary data.</text>
</comment>
<evidence type="ECO:0000256" key="1">
    <source>
        <dbReference type="SAM" id="MobiDB-lite"/>
    </source>
</evidence>
<feature type="region of interest" description="Disordered" evidence="1">
    <location>
        <begin position="564"/>
        <end position="589"/>
    </location>
</feature>
<dbReference type="Proteomes" id="UP000429607">
    <property type="component" value="Unassembled WGS sequence"/>
</dbReference>
<feature type="compositionally biased region" description="Basic and acidic residues" evidence="1">
    <location>
        <begin position="75"/>
        <end position="93"/>
    </location>
</feature>
<accession>A0A6A3M8Q2</accession>
<feature type="region of interest" description="Disordered" evidence="1">
    <location>
        <begin position="66"/>
        <end position="93"/>
    </location>
</feature>
<dbReference type="InterPro" id="IPR023393">
    <property type="entry name" value="START-like_dom_sf"/>
</dbReference>
<dbReference type="PANTHER" id="PTHR13510:SF44">
    <property type="entry name" value="RABENOSYN-5"/>
    <property type="match status" value="1"/>
</dbReference>